<dbReference type="InterPro" id="IPR015424">
    <property type="entry name" value="PyrdxlP-dep_Trfase"/>
</dbReference>
<dbReference type="EMBL" id="BQXS01000299">
    <property type="protein sequence ID" value="GKT28458.1"/>
    <property type="molecule type" value="Genomic_DNA"/>
</dbReference>
<dbReference type="InterPro" id="IPR004839">
    <property type="entry name" value="Aminotransferase_I/II_large"/>
</dbReference>
<accession>A0ABQ5K7C6</accession>
<dbReference type="Pfam" id="PF00155">
    <property type="entry name" value="Aminotran_1_2"/>
    <property type="match status" value="1"/>
</dbReference>
<comment type="similarity">
    <text evidence="6">Belongs to the class-I pyridoxal-phosphate-dependent aminotransferase family. Alanine aminotransferase subfamily.</text>
</comment>
<evidence type="ECO:0000256" key="6">
    <source>
        <dbReference type="ARBA" id="ARBA00025785"/>
    </source>
</evidence>
<comment type="cofactor">
    <cofactor evidence="1">
        <name>pyridoxal 5'-phosphate</name>
        <dbReference type="ChEBI" id="CHEBI:597326"/>
    </cofactor>
</comment>
<evidence type="ECO:0000256" key="2">
    <source>
        <dbReference type="ARBA" id="ARBA00011738"/>
    </source>
</evidence>
<sequence length="680" mass="75870">MQILTPGTCFENAFKVKYDLCGKLLSCAEALDAKLQAGEKFDFKKVIYSNLGNPHALGQEPIFYFREVMGLASMPHLLDDEATKTTFEPEVIAHAKKISDSFGCGGTGKYTDTQGVMFARKSVAEYISKRDGYPAKPKDIYMCDGATPGIQMVLRIALREKTDGVMIPIPQYPLYNACITLYDGAACPYYLDEEKDWALTLEEMERAHAEAVKKGINPRVCVVVNPGNPTGNVLNVEIMKDIAKKSVAEYISKRDGYPAKPKDIYMCDGATPGIQMVLRIALREKTDGVMIPIPQYPLYNACITLYDGAACPYYLDEEKDWALTLEEMERAHAEAVKKGINPRVCVVVNPGNPTGNVLNVEIMKDIAKFCHEKKMLLLADEVYQRNIYMPEKFPWVSFKKIVCDLGLDKKGFELCSVHSTSKGMVGECGRRGGYFELINVNDEVRSAILKLTSLLCVNSAGQIMTHLMVSAPQKKGEGKARDACYDQYKGIFESLQRKAKKLHKFFTSLEGVTCCSPQGALYLFPRITIPEKAIHKAKEEGIPADELYCVEMLESTGLLVMPGSSFGQKEGTYHFRTTILMGEDDLEDVLPLLKKFHTGFMITIPEKAIHKAKEEGIPADELYCVEMLESTGLLVMPGSSFGQKEGTYHFRTTILMGEDDLEDVLPLLKKFHTGFMSKYE</sequence>
<dbReference type="InterPro" id="IPR015422">
    <property type="entry name" value="PyrdxlP-dep_Trfase_small"/>
</dbReference>
<dbReference type="Gene3D" id="3.40.640.10">
    <property type="entry name" value="Type I PLP-dependent aspartate aminotransferase-like (Major domain)"/>
    <property type="match status" value="2"/>
</dbReference>
<keyword evidence="9" id="KW-1185">Reference proteome</keyword>
<dbReference type="InterPro" id="IPR015421">
    <property type="entry name" value="PyrdxlP-dep_Trfase_major"/>
</dbReference>
<dbReference type="GO" id="GO:0008483">
    <property type="term" value="F:transaminase activity"/>
    <property type="evidence" value="ECO:0007669"/>
    <property type="project" value="UniProtKB-KW"/>
</dbReference>
<comment type="caution">
    <text evidence="8">The sequence shown here is derived from an EMBL/GenBank/DDBJ whole genome shotgun (WGS) entry which is preliminary data.</text>
</comment>
<dbReference type="InterPro" id="IPR045088">
    <property type="entry name" value="ALAT1/2-like"/>
</dbReference>
<dbReference type="SUPFAM" id="SSF53383">
    <property type="entry name" value="PLP-dependent transferases"/>
    <property type="match status" value="3"/>
</dbReference>
<feature type="domain" description="Aminotransferase class I/classII large" evidence="7">
    <location>
        <begin position="244"/>
        <end position="589"/>
    </location>
</feature>
<name>A0ABQ5K7C6_9EUKA</name>
<keyword evidence="5" id="KW-0663">Pyridoxal phosphate</keyword>
<gene>
    <name evidence="8" type="ORF">ADUPG1_000661</name>
</gene>
<dbReference type="CDD" id="cd00609">
    <property type="entry name" value="AAT_like"/>
    <property type="match status" value="1"/>
</dbReference>
<dbReference type="PANTHER" id="PTHR11751:SF29">
    <property type="entry name" value="ALANINE TRANSAMINASE"/>
    <property type="match status" value="1"/>
</dbReference>
<evidence type="ECO:0000256" key="5">
    <source>
        <dbReference type="ARBA" id="ARBA00022898"/>
    </source>
</evidence>
<reference evidence="8" key="1">
    <citation type="submission" date="2022-03" db="EMBL/GenBank/DDBJ databases">
        <title>Draft genome sequence of Aduncisulcus paluster, a free-living microaerophilic Fornicata.</title>
        <authorList>
            <person name="Yuyama I."/>
            <person name="Kume K."/>
            <person name="Tamura T."/>
            <person name="Inagaki Y."/>
            <person name="Hashimoto T."/>
        </authorList>
    </citation>
    <scope>NUCLEOTIDE SEQUENCE</scope>
    <source>
        <strain evidence="8">NY0171</strain>
    </source>
</reference>
<dbReference type="Gene3D" id="1.10.287.1970">
    <property type="match status" value="1"/>
</dbReference>
<keyword evidence="4" id="KW-0808">Transferase</keyword>
<evidence type="ECO:0000313" key="8">
    <source>
        <dbReference type="EMBL" id="GKT28458.1"/>
    </source>
</evidence>
<proteinExistence type="inferred from homology"/>
<protein>
    <submittedName>
        <fullName evidence="8">Probable alanine aminotransferase, mitochondrial</fullName>
    </submittedName>
</protein>
<evidence type="ECO:0000256" key="3">
    <source>
        <dbReference type="ARBA" id="ARBA00022576"/>
    </source>
</evidence>
<dbReference type="Gene3D" id="3.90.1150.10">
    <property type="entry name" value="Aspartate Aminotransferase, domain 1"/>
    <property type="match status" value="2"/>
</dbReference>
<comment type="subunit">
    <text evidence="2">Homodimer.</text>
</comment>
<keyword evidence="3 8" id="KW-0032">Aminotransferase</keyword>
<dbReference type="PANTHER" id="PTHR11751">
    <property type="entry name" value="ALANINE AMINOTRANSFERASE"/>
    <property type="match status" value="1"/>
</dbReference>
<evidence type="ECO:0000256" key="4">
    <source>
        <dbReference type="ARBA" id="ARBA00022679"/>
    </source>
</evidence>
<evidence type="ECO:0000256" key="1">
    <source>
        <dbReference type="ARBA" id="ARBA00001933"/>
    </source>
</evidence>
<dbReference type="Proteomes" id="UP001057375">
    <property type="component" value="Unassembled WGS sequence"/>
</dbReference>
<organism evidence="8 9">
    <name type="scientific">Aduncisulcus paluster</name>
    <dbReference type="NCBI Taxonomy" id="2918883"/>
    <lineage>
        <taxon>Eukaryota</taxon>
        <taxon>Metamonada</taxon>
        <taxon>Carpediemonas-like organisms</taxon>
        <taxon>Aduncisulcus</taxon>
    </lineage>
</organism>
<evidence type="ECO:0000259" key="7">
    <source>
        <dbReference type="Pfam" id="PF00155"/>
    </source>
</evidence>
<evidence type="ECO:0000313" key="9">
    <source>
        <dbReference type="Proteomes" id="UP001057375"/>
    </source>
</evidence>